<organism evidence="15 16">
    <name type="scientific">Actibacterium pelagium</name>
    <dbReference type="NCBI Taxonomy" id="2029103"/>
    <lineage>
        <taxon>Bacteria</taxon>
        <taxon>Pseudomonadati</taxon>
        <taxon>Pseudomonadota</taxon>
        <taxon>Alphaproteobacteria</taxon>
        <taxon>Rhodobacterales</taxon>
        <taxon>Roseobacteraceae</taxon>
        <taxon>Actibacterium</taxon>
    </lineage>
</organism>
<dbReference type="GO" id="GO:0004315">
    <property type="term" value="F:3-oxoacyl-[acyl-carrier-protein] synthase activity"/>
    <property type="evidence" value="ECO:0007669"/>
    <property type="project" value="InterPro"/>
</dbReference>
<dbReference type="Proteomes" id="UP000606730">
    <property type="component" value="Unassembled WGS sequence"/>
</dbReference>
<evidence type="ECO:0000256" key="13">
    <source>
        <dbReference type="RuleBase" id="RU003694"/>
    </source>
</evidence>
<dbReference type="InterPro" id="IPR014030">
    <property type="entry name" value="Ketoacyl_synth_N"/>
</dbReference>
<evidence type="ECO:0000256" key="10">
    <source>
        <dbReference type="ARBA" id="ARBA00037576"/>
    </source>
</evidence>
<dbReference type="GO" id="GO:0006633">
    <property type="term" value="P:fatty acid biosynthetic process"/>
    <property type="evidence" value="ECO:0007669"/>
    <property type="project" value="InterPro"/>
</dbReference>
<dbReference type="PROSITE" id="PS52004">
    <property type="entry name" value="KS3_2"/>
    <property type="match status" value="1"/>
</dbReference>
<keyword evidence="5" id="KW-0997">Cell inner membrane</keyword>
<dbReference type="RefSeq" id="WP_095596391.1">
    <property type="nucleotide sequence ID" value="NZ_BMKN01000001.1"/>
</dbReference>
<evidence type="ECO:0000256" key="3">
    <source>
        <dbReference type="ARBA" id="ARBA00022458"/>
    </source>
</evidence>
<dbReference type="PANTHER" id="PTHR11712:SF352">
    <property type="entry name" value="3-OXOACYL-[ACYL-CARRIER-PROTEIN] SYNTHASE"/>
    <property type="match status" value="1"/>
</dbReference>
<evidence type="ECO:0000256" key="1">
    <source>
        <dbReference type="ARBA" id="ARBA00004533"/>
    </source>
</evidence>
<dbReference type="AlphaFoldDB" id="A0A917ACT9"/>
<keyword evidence="16" id="KW-1185">Reference proteome</keyword>
<dbReference type="InterPro" id="IPR020841">
    <property type="entry name" value="PKS_Beta-ketoAc_synthase_dom"/>
</dbReference>
<keyword evidence="6 13" id="KW-0808">Transferase</keyword>
<evidence type="ECO:0000256" key="12">
    <source>
        <dbReference type="ARBA" id="ARBA00041756"/>
    </source>
</evidence>
<comment type="caution">
    <text evidence="15">The sequence shown here is derived from an EMBL/GenBank/DDBJ whole genome shotgun (WGS) entry which is preliminary data.</text>
</comment>
<proteinExistence type="inferred from homology"/>
<evidence type="ECO:0000256" key="11">
    <source>
        <dbReference type="ARBA" id="ARBA00039445"/>
    </source>
</evidence>
<keyword evidence="4" id="KW-1003">Cell membrane</keyword>
<keyword evidence="9" id="KW-0472">Membrane</keyword>
<name>A0A917ACT9_9RHOB</name>
<evidence type="ECO:0000256" key="4">
    <source>
        <dbReference type="ARBA" id="ARBA00022475"/>
    </source>
</evidence>
<dbReference type="InterPro" id="IPR014031">
    <property type="entry name" value="Ketoacyl_synth_C"/>
</dbReference>
<comment type="similarity">
    <text evidence="2 13">Belongs to the thiolase-like superfamily. Beta-ketoacyl-ACP synthases family.</text>
</comment>
<dbReference type="EMBL" id="BMKN01000001">
    <property type="protein sequence ID" value="GGE42123.1"/>
    <property type="molecule type" value="Genomic_DNA"/>
</dbReference>
<evidence type="ECO:0000256" key="8">
    <source>
        <dbReference type="ARBA" id="ARBA00022989"/>
    </source>
</evidence>
<dbReference type="PANTHER" id="PTHR11712">
    <property type="entry name" value="POLYKETIDE SYNTHASE-RELATED"/>
    <property type="match status" value="1"/>
</dbReference>
<dbReference type="InterPro" id="IPR018201">
    <property type="entry name" value="Ketoacyl_synth_AS"/>
</dbReference>
<accession>A0A917ACT9</accession>
<comment type="subcellular location">
    <subcellularLocation>
        <location evidence="1">Cell inner membrane</location>
    </subcellularLocation>
</comment>
<keyword evidence="3" id="KW-0536">Nodulation</keyword>
<evidence type="ECO:0000313" key="15">
    <source>
        <dbReference type="EMBL" id="GGE42123.1"/>
    </source>
</evidence>
<dbReference type="CDD" id="cd00834">
    <property type="entry name" value="KAS_I_II"/>
    <property type="match status" value="1"/>
</dbReference>
<dbReference type="SMART" id="SM00825">
    <property type="entry name" value="PKS_KS"/>
    <property type="match status" value="1"/>
</dbReference>
<dbReference type="NCBIfam" id="NF005589">
    <property type="entry name" value="PRK07314.1"/>
    <property type="match status" value="1"/>
</dbReference>
<protein>
    <recommendedName>
        <fullName evidence="11">Nodulation protein E</fullName>
    </recommendedName>
    <alternativeName>
        <fullName evidence="12">Host-specificity of nodulation protein B</fullName>
    </alternativeName>
</protein>
<evidence type="ECO:0000313" key="16">
    <source>
        <dbReference type="Proteomes" id="UP000606730"/>
    </source>
</evidence>
<keyword evidence="7" id="KW-0812">Transmembrane</keyword>
<reference evidence="15" key="1">
    <citation type="journal article" date="2014" name="Int. J. Syst. Evol. Microbiol.">
        <title>Complete genome sequence of Corynebacterium casei LMG S-19264T (=DSM 44701T), isolated from a smear-ripened cheese.</title>
        <authorList>
            <consortium name="US DOE Joint Genome Institute (JGI-PGF)"/>
            <person name="Walter F."/>
            <person name="Albersmeier A."/>
            <person name="Kalinowski J."/>
            <person name="Ruckert C."/>
        </authorList>
    </citation>
    <scope>NUCLEOTIDE SEQUENCE</scope>
    <source>
        <strain evidence="15">CGMCC 1.16012</strain>
    </source>
</reference>
<comment type="function">
    <text evidence="10">Proposed to synthesize NOD factor fatty acyl chain. Involved in the synthesis of a highly unsaturated fatty acid moiety, which forms part of a lipo-oligosaccharide that is responsible for host specificity.</text>
</comment>
<dbReference type="Pfam" id="PF02801">
    <property type="entry name" value="Ketoacyl-synt_C"/>
    <property type="match status" value="1"/>
</dbReference>
<dbReference type="OrthoDB" id="9808669at2"/>
<evidence type="ECO:0000256" key="7">
    <source>
        <dbReference type="ARBA" id="ARBA00022692"/>
    </source>
</evidence>
<dbReference type="PROSITE" id="PS00606">
    <property type="entry name" value="KS3_1"/>
    <property type="match status" value="1"/>
</dbReference>
<evidence type="ECO:0000256" key="2">
    <source>
        <dbReference type="ARBA" id="ARBA00008467"/>
    </source>
</evidence>
<gene>
    <name evidence="15" type="ORF">GCM10011517_07190</name>
</gene>
<dbReference type="SUPFAM" id="SSF53901">
    <property type="entry name" value="Thiolase-like"/>
    <property type="match status" value="2"/>
</dbReference>
<dbReference type="Gene3D" id="3.40.47.10">
    <property type="match status" value="2"/>
</dbReference>
<keyword evidence="8" id="KW-1133">Transmembrane helix</keyword>
<dbReference type="GO" id="GO:0005886">
    <property type="term" value="C:plasma membrane"/>
    <property type="evidence" value="ECO:0007669"/>
    <property type="project" value="UniProtKB-SubCell"/>
</dbReference>
<dbReference type="InterPro" id="IPR000794">
    <property type="entry name" value="Beta-ketoacyl_synthase"/>
</dbReference>
<evidence type="ECO:0000256" key="9">
    <source>
        <dbReference type="ARBA" id="ARBA00023136"/>
    </source>
</evidence>
<evidence type="ECO:0000259" key="14">
    <source>
        <dbReference type="PROSITE" id="PS52004"/>
    </source>
</evidence>
<sequence>MKRVVITGQGAICALGHSADAVMGAMREGQCGIGPIDIRDVDRLSIKIGGQVKGFNPEDHYTRQQIGLYDRFTQFALLAAKEAIDQSGLTFDGELALKAGVVVGTAGGGLSTSDDNFRTVYEEGKNRVHPFVVPRLMNNAATSHISMTHNLMGPSFTVATACASSNHAMGQAYQMVRSGQTPVMITGGSESMLCFGGIKAWEGLRVMSKDACRPFSANRNGMVQGEGAGIFVFEEYEHAKARGAEILAEVIGFAMTADASDIVMPSKQGAARAISGAVKDAGLNPEEVGYINAHGTGTAANDKTECAAVVDVFGHHADELLISSTKSMHGHLIGGTGAIELLACVMALKDGVVAPTVNYEEQDPECALDVVPNEAREAKIDVAISNAFAFGGLNAVLALRAA</sequence>
<evidence type="ECO:0000256" key="6">
    <source>
        <dbReference type="ARBA" id="ARBA00022679"/>
    </source>
</evidence>
<evidence type="ECO:0000256" key="5">
    <source>
        <dbReference type="ARBA" id="ARBA00022519"/>
    </source>
</evidence>
<feature type="domain" description="Ketosynthase family 3 (KS3)" evidence="14">
    <location>
        <begin position="1"/>
        <end position="401"/>
    </location>
</feature>
<dbReference type="InterPro" id="IPR016039">
    <property type="entry name" value="Thiolase-like"/>
</dbReference>
<dbReference type="Pfam" id="PF00109">
    <property type="entry name" value="ketoacyl-synt"/>
    <property type="match status" value="1"/>
</dbReference>
<reference evidence="15" key="2">
    <citation type="submission" date="2020-09" db="EMBL/GenBank/DDBJ databases">
        <authorList>
            <person name="Sun Q."/>
            <person name="Zhou Y."/>
        </authorList>
    </citation>
    <scope>NUCLEOTIDE SEQUENCE</scope>
    <source>
        <strain evidence="15">CGMCC 1.16012</strain>
    </source>
</reference>